<keyword evidence="6" id="KW-1185">Reference proteome</keyword>
<evidence type="ECO:0000256" key="3">
    <source>
        <dbReference type="ARBA" id="ARBA00023163"/>
    </source>
</evidence>
<dbReference type="AlphaFoldDB" id="A0AAV3TW69"/>
<dbReference type="InterPro" id="IPR028978">
    <property type="entry name" value="Chorismate_lyase_/UTRA_dom_sf"/>
</dbReference>
<dbReference type="EMBL" id="BAABLX010000001">
    <property type="protein sequence ID" value="GAA4929589.1"/>
    <property type="molecule type" value="Genomic_DNA"/>
</dbReference>
<dbReference type="Gene3D" id="1.10.10.10">
    <property type="entry name" value="Winged helix-like DNA-binding domain superfamily/Winged helix DNA-binding domain"/>
    <property type="match status" value="1"/>
</dbReference>
<dbReference type="InterPro" id="IPR036390">
    <property type="entry name" value="WH_DNA-bd_sf"/>
</dbReference>
<dbReference type="InterPro" id="IPR036388">
    <property type="entry name" value="WH-like_DNA-bd_sf"/>
</dbReference>
<dbReference type="SMART" id="SM00345">
    <property type="entry name" value="HTH_GNTR"/>
    <property type="match status" value="1"/>
</dbReference>
<evidence type="ECO:0000256" key="1">
    <source>
        <dbReference type="ARBA" id="ARBA00023015"/>
    </source>
</evidence>
<reference evidence="6" key="1">
    <citation type="journal article" date="2019" name="Int. J. Syst. Evol. Microbiol.">
        <title>The Global Catalogue of Microorganisms (GCM) 10K type strain sequencing project: providing services to taxonomists for standard genome sequencing and annotation.</title>
        <authorList>
            <consortium name="The Broad Institute Genomics Platform"/>
            <consortium name="The Broad Institute Genome Sequencing Center for Infectious Disease"/>
            <person name="Wu L."/>
            <person name="Ma J."/>
        </authorList>
    </citation>
    <scope>NUCLEOTIDE SEQUENCE [LARGE SCALE GENOMIC DNA]</scope>
    <source>
        <strain evidence="6">JCM 19134</strain>
    </source>
</reference>
<dbReference type="Gene3D" id="3.40.1410.10">
    <property type="entry name" value="Chorismate lyase-like"/>
    <property type="match status" value="1"/>
</dbReference>
<dbReference type="GO" id="GO:0003677">
    <property type="term" value="F:DNA binding"/>
    <property type="evidence" value="ECO:0007669"/>
    <property type="project" value="UniProtKB-KW"/>
</dbReference>
<evidence type="ECO:0000313" key="6">
    <source>
        <dbReference type="Proteomes" id="UP001409585"/>
    </source>
</evidence>
<dbReference type="PROSITE" id="PS50949">
    <property type="entry name" value="HTH_GNTR"/>
    <property type="match status" value="1"/>
</dbReference>
<dbReference type="SUPFAM" id="SSF64288">
    <property type="entry name" value="Chorismate lyase-like"/>
    <property type="match status" value="1"/>
</dbReference>
<evidence type="ECO:0000259" key="4">
    <source>
        <dbReference type="PROSITE" id="PS50949"/>
    </source>
</evidence>
<dbReference type="Pfam" id="PF07702">
    <property type="entry name" value="UTRA"/>
    <property type="match status" value="1"/>
</dbReference>
<evidence type="ECO:0000256" key="2">
    <source>
        <dbReference type="ARBA" id="ARBA00023125"/>
    </source>
</evidence>
<dbReference type="InterPro" id="IPR000524">
    <property type="entry name" value="Tscrpt_reg_HTH_GntR"/>
</dbReference>
<organism evidence="5 6">
    <name type="scientific">Halioxenophilus aromaticivorans</name>
    <dbReference type="NCBI Taxonomy" id="1306992"/>
    <lineage>
        <taxon>Bacteria</taxon>
        <taxon>Pseudomonadati</taxon>
        <taxon>Pseudomonadota</taxon>
        <taxon>Gammaproteobacteria</taxon>
        <taxon>Alteromonadales</taxon>
        <taxon>Alteromonadaceae</taxon>
        <taxon>Halioxenophilus</taxon>
    </lineage>
</organism>
<gene>
    <name evidence="5" type="ORF">GCM10025791_01620</name>
</gene>
<name>A0AAV3TW69_9ALTE</name>
<dbReference type="SUPFAM" id="SSF46785">
    <property type="entry name" value="Winged helix' DNA-binding domain"/>
    <property type="match status" value="1"/>
</dbReference>
<dbReference type="PANTHER" id="PTHR44846">
    <property type="entry name" value="MANNOSYL-D-GLYCERATE TRANSPORT/METABOLISM SYSTEM REPRESSOR MNGR-RELATED"/>
    <property type="match status" value="1"/>
</dbReference>
<protein>
    <submittedName>
        <fullName evidence="5">GntR family transcriptional regulator</fullName>
    </submittedName>
</protein>
<sequence>MLKEKTNVPLYVQVARTLKEEIVAGVYPVGTLLPTEEALCERFSVSRYTVREALRILRDDGLVASRRGAGTSVIPPQSSRSGMRQVMSINDLLEFAAATKFEVSSIRMVTVNNKLHARTGLQVGSEWLEILGYRMKENSATPFCLAEYFVNRDYASVGRLLQRHEGPIFPLIEDMFGIKVREVQQEISATILQPTLADKLGVATASAALEVQRSYIGSDNSIAQVTINTHPGSRFKHCMTMRQVESWI</sequence>
<dbReference type="RefSeq" id="WP_345415559.1">
    <property type="nucleotide sequence ID" value="NZ_AP031496.1"/>
</dbReference>
<dbReference type="GO" id="GO:0045892">
    <property type="term" value="P:negative regulation of DNA-templated transcription"/>
    <property type="evidence" value="ECO:0007669"/>
    <property type="project" value="TreeGrafter"/>
</dbReference>
<keyword evidence="2" id="KW-0238">DNA-binding</keyword>
<dbReference type="SMART" id="SM00866">
    <property type="entry name" value="UTRA"/>
    <property type="match status" value="1"/>
</dbReference>
<dbReference type="InterPro" id="IPR011663">
    <property type="entry name" value="UTRA"/>
</dbReference>
<keyword evidence="3" id="KW-0804">Transcription</keyword>
<accession>A0AAV3TW69</accession>
<dbReference type="CDD" id="cd07377">
    <property type="entry name" value="WHTH_GntR"/>
    <property type="match status" value="1"/>
</dbReference>
<proteinExistence type="predicted"/>
<dbReference type="PRINTS" id="PR00035">
    <property type="entry name" value="HTHGNTR"/>
</dbReference>
<evidence type="ECO:0000313" key="5">
    <source>
        <dbReference type="EMBL" id="GAA4929589.1"/>
    </source>
</evidence>
<keyword evidence="1" id="KW-0805">Transcription regulation</keyword>
<dbReference type="InterPro" id="IPR050679">
    <property type="entry name" value="Bact_HTH_transcr_reg"/>
</dbReference>
<dbReference type="Pfam" id="PF00392">
    <property type="entry name" value="GntR"/>
    <property type="match status" value="1"/>
</dbReference>
<feature type="domain" description="HTH gntR-type" evidence="4">
    <location>
        <begin position="8"/>
        <end position="76"/>
    </location>
</feature>
<dbReference type="Proteomes" id="UP001409585">
    <property type="component" value="Unassembled WGS sequence"/>
</dbReference>
<dbReference type="PANTHER" id="PTHR44846:SF17">
    <property type="entry name" value="GNTR-FAMILY TRANSCRIPTIONAL REGULATOR"/>
    <property type="match status" value="1"/>
</dbReference>
<dbReference type="GO" id="GO:0003700">
    <property type="term" value="F:DNA-binding transcription factor activity"/>
    <property type="evidence" value="ECO:0007669"/>
    <property type="project" value="InterPro"/>
</dbReference>
<comment type="caution">
    <text evidence="5">The sequence shown here is derived from an EMBL/GenBank/DDBJ whole genome shotgun (WGS) entry which is preliminary data.</text>
</comment>